<sequence>MVRERSWVIDLEEKQAYNNKDDVFNEDIQWMKTSIFRLPEFVKMIKPSVFTPKMVAIGPYHHHKSDLQPLEVHKERALYKFLKRGVKSISVYVREMMGVVKELQYSYVDLQEEWKNEDNFIKLMITDGCFMLEVMRNDPDHYPRNDPFFSYHAMMHNAPYMRRDMLILENQLPILVFKKLVSIQMDVDEEEAECIITELVIKFFNKGDFIEFPKSTHGFHALDIYRRSQLFISTESLQFEIRPPPAYVTNIAVMRSAARQREAGIKFKWSRSSNLSTISFDSSHGILTLPEITVDYSTEHVLLNMMALEHIHTEAGSGISSYVAFMCALVESAEDVQLLRRHGIVKNGLASDEDFSRLFYSISQEVIVDAGCYLQFVMLEVEEYCQRWQTDCRAYLHRVYYILAAGFITFLTLISTVVSFLQWRNV</sequence>
<evidence type="ECO:0000313" key="2">
    <source>
        <dbReference type="EMBL" id="KAH0461108.1"/>
    </source>
</evidence>
<name>A0AAV7H0J6_DENCH</name>
<evidence type="ECO:0000256" key="1">
    <source>
        <dbReference type="SAM" id="Phobius"/>
    </source>
</evidence>
<keyword evidence="1" id="KW-0812">Transmembrane</keyword>
<reference evidence="2 3" key="1">
    <citation type="journal article" date="2021" name="Hortic Res">
        <title>Chromosome-scale assembly of the Dendrobium chrysotoxum genome enhances the understanding of orchid evolution.</title>
        <authorList>
            <person name="Zhang Y."/>
            <person name="Zhang G.Q."/>
            <person name="Zhang D."/>
            <person name="Liu X.D."/>
            <person name="Xu X.Y."/>
            <person name="Sun W.H."/>
            <person name="Yu X."/>
            <person name="Zhu X."/>
            <person name="Wang Z.W."/>
            <person name="Zhao X."/>
            <person name="Zhong W.Y."/>
            <person name="Chen H."/>
            <person name="Yin W.L."/>
            <person name="Huang T."/>
            <person name="Niu S.C."/>
            <person name="Liu Z.J."/>
        </authorList>
    </citation>
    <scope>NUCLEOTIDE SEQUENCE [LARGE SCALE GENOMIC DNA]</scope>
    <source>
        <strain evidence="2">Lindl</strain>
    </source>
</reference>
<feature type="transmembrane region" description="Helical" evidence="1">
    <location>
        <begin position="399"/>
        <end position="421"/>
    </location>
</feature>
<dbReference type="Pfam" id="PF03140">
    <property type="entry name" value="DUF247"/>
    <property type="match status" value="1"/>
</dbReference>
<accession>A0AAV7H0J6</accession>
<comment type="caution">
    <text evidence="2">The sequence shown here is derived from an EMBL/GenBank/DDBJ whole genome shotgun (WGS) entry which is preliminary data.</text>
</comment>
<proteinExistence type="predicted"/>
<dbReference type="PANTHER" id="PTHR31170:SF18">
    <property type="entry name" value="(WILD MALAYSIAN BANANA) HYPOTHETICAL PROTEIN"/>
    <property type="match status" value="1"/>
</dbReference>
<dbReference type="InterPro" id="IPR004158">
    <property type="entry name" value="DUF247_pln"/>
</dbReference>
<keyword evidence="3" id="KW-1185">Reference proteome</keyword>
<organism evidence="2 3">
    <name type="scientific">Dendrobium chrysotoxum</name>
    <name type="common">Orchid</name>
    <dbReference type="NCBI Taxonomy" id="161865"/>
    <lineage>
        <taxon>Eukaryota</taxon>
        <taxon>Viridiplantae</taxon>
        <taxon>Streptophyta</taxon>
        <taxon>Embryophyta</taxon>
        <taxon>Tracheophyta</taxon>
        <taxon>Spermatophyta</taxon>
        <taxon>Magnoliopsida</taxon>
        <taxon>Liliopsida</taxon>
        <taxon>Asparagales</taxon>
        <taxon>Orchidaceae</taxon>
        <taxon>Epidendroideae</taxon>
        <taxon>Malaxideae</taxon>
        <taxon>Dendrobiinae</taxon>
        <taxon>Dendrobium</taxon>
    </lineage>
</organism>
<dbReference type="PANTHER" id="PTHR31170">
    <property type="entry name" value="BNAC04G53230D PROTEIN"/>
    <property type="match status" value="1"/>
</dbReference>
<keyword evidence="1" id="KW-0472">Membrane</keyword>
<dbReference type="EMBL" id="JAGFBR010000009">
    <property type="protein sequence ID" value="KAH0461108.1"/>
    <property type="molecule type" value="Genomic_DNA"/>
</dbReference>
<dbReference type="AlphaFoldDB" id="A0AAV7H0J6"/>
<keyword evidence="1" id="KW-1133">Transmembrane helix</keyword>
<dbReference type="Proteomes" id="UP000775213">
    <property type="component" value="Unassembled WGS sequence"/>
</dbReference>
<gene>
    <name evidence="2" type="ORF">IEQ34_008683</name>
</gene>
<evidence type="ECO:0000313" key="3">
    <source>
        <dbReference type="Proteomes" id="UP000775213"/>
    </source>
</evidence>
<protein>
    <submittedName>
        <fullName evidence="2">Uncharacterized protein</fullName>
    </submittedName>
</protein>